<dbReference type="EMBL" id="UINC01110804">
    <property type="protein sequence ID" value="SVC78558.1"/>
    <property type="molecule type" value="Genomic_DNA"/>
</dbReference>
<accession>A0A382Q0Z4</accession>
<dbReference type="GO" id="GO:0006355">
    <property type="term" value="P:regulation of DNA-templated transcription"/>
    <property type="evidence" value="ECO:0007669"/>
    <property type="project" value="InterPro"/>
</dbReference>
<proteinExistence type="predicted"/>
<evidence type="ECO:0000313" key="2">
    <source>
        <dbReference type="EMBL" id="SVC78558.1"/>
    </source>
</evidence>
<protein>
    <recommendedName>
        <fullName evidence="1">Transcriptional coactivator p15 (PC4) C-terminal domain-containing protein</fullName>
    </recommendedName>
</protein>
<dbReference type="SUPFAM" id="SSF54447">
    <property type="entry name" value="ssDNA-binding transcriptional regulator domain"/>
    <property type="match status" value="1"/>
</dbReference>
<sequence>MVDIWQAPEEYSRIVHVTEDGMTQTRLTVNNFHGVEYLHLRKYYLDFSEEWKPSKDGIAMPLDLSNSYELFSGLVEILSLAEGKDTILEYFEDAFSRAYNSS</sequence>
<dbReference type="InterPro" id="IPR003173">
    <property type="entry name" value="PC4_C"/>
</dbReference>
<dbReference type="InterPro" id="IPR009044">
    <property type="entry name" value="ssDNA-bd_transcriptional_reg"/>
</dbReference>
<name>A0A382Q0Z4_9ZZZZ</name>
<dbReference type="GO" id="GO:0003677">
    <property type="term" value="F:DNA binding"/>
    <property type="evidence" value="ECO:0007669"/>
    <property type="project" value="InterPro"/>
</dbReference>
<feature type="domain" description="Transcriptional coactivator p15 (PC4) C-terminal" evidence="1">
    <location>
        <begin position="25"/>
        <end position="64"/>
    </location>
</feature>
<gene>
    <name evidence="2" type="ORF">METZ01_LOCUS331412</name>
</gene>
<evidence type="ECO:0000259" key="1">
    <source>
        <dbReference type="Pfam" id="PF02229"/>
    </source>
</evidence>
<dbReference type="AlphaFoldDB" id="A0A382Q0Z4"/>
<dbReference type="Pfam" id="PF02229">
    <property type="entry name" value="PC4"/>
    <property type="match status" value="1"/>
</dbReference>
<dbReference type="Gene3D" id="2.30.31.10">
    <property type="entry name" value="Transcriptional Coactivator Pc4, Chain A"/>
    <property type="match status" value="1"/>
</dbReference>
<reference evidence="2" key="1">
    <citation type="submission" date="2018-05" db="EMBL/GenBank/DDBJ databases">
        <authorList>
            <person name="Lanie J.A."/>
            <person name="Ng W.-L."/>
            <person name="Kazmierczak K.M."/>
            <person name="Andrzejewski T.M."/>
            <person name="Davidsen T.M."/>
            <person name="Wayne K.J."/>
            <person name="Tettelin H."/>
            <person name="Glass J.I."/>
            <person name="Rusch D."/>
            <person name="Podicherti R."/>
            <person name="Tsui H.-C.T."/>
            <person name="Winkler M.E."/>
        </authorList>
    </citation>
    <scope>NUCLEOTIDE SEQUENCE</scope>
</reference>
<organism evidence="2">
    <name type="scientific">marine metagenome</name>
    <dbReference type="NCBI Taxonomy" id="408172"/>
    <lineage>
        <taxon>unclassified sequences</taxon>
        <taxon>metagenomes</taxon>
        <taxon>ecological metagenomes</taxon>
    </lineage>
</organism>